<dbReference type="CDD" id="cd00293">
    <property type="entry name" value="USP-like"/>
    <property type="match status" value="1"/>
</dbReference>
<comment type="caution">
    <text evidence="3">The sequence shown here is derived from an EMBL/GenBank/DDBJ whole genome shotgun (WGS) entry which is preliminary data.</text>
</comment>
<sequence length="139" mass="15500">MFNKILIAADGSDHSIRCAEKALHLGEQNPQARFTVVYAIDGQTSKEDILHHYDKTIVNEKRRQRLEPIINLLEQKGVTYVVEFIHGEPGPAIVEFANKGEYDLIVVGSRGLNALQEMVLGSVSHKIAKRVLAPVMIVK</sequence>
<evidence type="ECO:0000259" key="2">
    <source>
        <dbReference type="Pfam" id="PF00582"/>
    </source>
</evidence>
<evidence type="ECO:0000313" key="4">
    <source>
        <dbReference type="Proteomes" id="UP000441354"/>
    </source>
</evidence>
<dbReference type="InterPro" id="IPR006016">
    <property type="entry name" value="UspA"/>
</dbReference>
<dbReference type="Proteomes" id="UP000441354">
    <property type="component" value="Unassembled WGS sequence"/>
</dbReference>
<dbReference type="Gene3D" id="3.40.50.620">
    <property type="entry name" value="HUPs"/>
    <property type="match status" value="1"/>
</dbReference>
<gene>
    <name evidence="3" type="ORF">F7732_11940</name>
</gene>
<dbReference type="SUPFAM" id="SSF52402">
    <property type="entry name" value="Adenine nucleotide alpha hydrolases-like"/>
    <property type="match status" value="1"/>
</dbReference>
<dbReference type="Pfam" id="PF00582">
    <property type="entry name" value="Usp"/>
    <property type="match status" value="1"/>
</dbReference>
<dbReference type="EMBL" id="WBOT01000003">
    <property type="protein sequence ID" value="KAB2332788.1"/>
    <property type="molecule type" value="Genomic_DNA"/>
</dbReference>
<reference evidence="3 4" key="1">
    <citation type="journal article" date="2014" name="Arch. Microbiol.">
        <title>Bacillus mesophilum sp. nov., strain IITR-54T, a novel 4-chlorobiphenyl dechlorinating bacterium.</title>
        <authorList>
            <person name="Manickam N."/>
            <person name="Singh N.K."/>
            <person name="Bajaj A."/>
            <person name="Kumar R.M."/>
            <person name="Kaur G."/>
            <person name="Kaur N."/>
            <person name="Bala M."/>
            <person name="Kumar A."/>
            <person name="Mayilraj S."/>
        </authorList>
    </citation>
    <scope>NUCLEOTIDE SEQUENCE [LARGE SCALE GENOMIC DNA]</scope>
    <source>
        <strain evidence="3 4">IITR-54</strain>
    </source>
</reference>
<proteinExistence type="inferred from homology"/>
<evidence type="ECO:0000256" key="1">
    <source>
        <dbReference type="ARBA" id="ARBA00008791"/>
    </source>
</evidence>
<comment type="similarity">
    <text evidence="1">Belongs to the universal stress protein A family.</text>
</comment>
<name>A0A7V7UXJ9_9BACI</name>
<dbReference type="InterPro" id="IPR014729">
    <property type="entry name" value="Rossmann-like_a/b/a_fold"/>
</dbReference>
<protein>
    <submittedName>
        <fullName evidence="3">Universal stress protein</fullName>
    </submittedName>
</protein>
<keyword evidence="4" id="KW-1185">Reference proteome</keyword>
<dbReference type="PANTHER" id="PTHR46268">
    <property type="entry name" value="STRESS RESPONSE PROTEIN NHAX"/>
    <property type="match status" value="1"/>
</dbReference>
<dbReference type="InterPro" id="IPR006015">
    <property type="entry name" value="Universal_stress_UspA"/>
</dbReference>
<dbReference type="AlphaFoldDB" id="A0A7V7UXJ9"/>
<dbReference type="RefSeq" id="WP_066442678.1">
    <property type="nucleotide sequence ID" value="NZ_WBOT01000003.1"/>
</dbReference>
<accession>A0A7V7UXJ9</accession>
<dbReference type="PANTHER" id="PTHR46268:SF6">
    <property type="entry name" value="UNIVERSAL STRESS PROTEIN UP12"/>
    <property type="match status" value="1"/>
</dbReference>
<organism evidence="3 4">
    <name type="scientific">Bacillus mesophilum</name>
    <dbReference type="NCBI Taxonomy" id="1071718"/>
    <lineage>
        <taxon>Bacteria</taxon>
        <taxon>Bacillati</taxon>
        <taxon>Bacillota</taxon>
        <taxon>Bacilli</taxon>
        <taxon>Bacillales</taxon>
        <taxon>Bacillaceae</taxon>
        <taxon>Bacillus</taxon>
    </lineage>
</organism>
<evidence type="ECO:0000313" key="3">
    <source>
        <dbReference type="EMBL" id="KAB2332788.1"/>
    </source>
</evidence>
<dbReference type="PRINTS" id="PR01438">
    <property type="entry name" value="UNVRSLSTRESS"/>
</dbReference>
<feature type="domain" description="UspA" evidence="2">
    <location>
        <begin position="1"/>
        <end position="139"/>
    </location>
</feature>
<dbReference type="OrthoDB" id="9777884at2"/>